<dbReference type="InterPro" id="IPR011990">
    <property type="entry name" value="TPR-like_helical_dom_sf"/>
</dbReference>
<sequence length="509" mass="57194">MDSNKVARMATALLTVLCFLNVFEVHEVLITSGIGHVSMTDFPKTVSAYFLALKHVLKSGQVTLFRRPERILRVSDTVMTTVIGALDVDEFTAAFEAACSLISASWPSLTTYNATEVERLGIVRRYRSHIVALRNVCFDFKMKDFVPSLGFCSLLHEEAWLDLMQATISAMHLDCLQNDLYLANWIIRERGDALTDPTRKYEYEKLRMNQARFEGITASLAGKADEAKEKILRWLKLLGLQIASPNLPDDSRTLPFAYLEMGLCKLRCEDVDASGASEDFKLARNSVDRQKGVGGDAFKYMLPHVIYALFITHYYRSVTLATSILDGLLSEGGQLPDLIFEDMSSLETGIVLFAKGVVTYFHAPNTVPNAEVVKKALGFFQRAVVVLEKTHGREAIWTLAATYRMAVCLFDLGEYEEAIAHFDTLNHTYRAYTKEFTEHDGSDILWQKARALWKGGRALLATGDEAKELEAQNLLDAALKIYWDVRGTAADEPSMTDSTWDSMVSFQYR</sequence>
<feature type="chain" id="PRO_5046812099" evidence="1">
    <location>
        <begin position="26"/>
        <end position="509"/>
    </location>
</feature>
<feature type="signal peptide" evidence="1">
    <location>
        <begin position="1"/>
        <end position="25"/>
    </location>
</feature>
<dbReference type="Gene3D" id="1.25.40.10">
    <property type="entry name" value="Tetratricopeptide repeat domain"/>
    <property type="match status" value="1"/>
</dbReference>
<accession>A0ABR1NR60</accession>
<dbReference type="SUPFAM" id="SSF48452">
    <property type="entry name" value="TPR-like"/>
    <property type="match status" value="2"/>
</dbReference>
<dbReference type="EMBL" id="JAKNSF020000138">
    <property type="protein sequence ID" value="KAK7712218.1"/>
    <property type="molecule type" value="Genomic_DNA"/>
</dbReference>
<organism evidence="2 3">
    <name type="scientific">Diaporthe eres</name>
    <name type="common">Phomopsis oblonga</name>
    <dbReference type="NCBI Taxonomy" id="83184"/>
    <lineage>
        <taxon>Eukaryota</taxon>
        <taxon>Fungi</taxon>
        <taxon>Dikarya</taxon>
        <taxon>Ascomycota</taxon>
        <taxon>Pezizomycotina</taxon>
        <taxon>Sordariomycetes</taxon>
        <taxon>Sordariomycetidae</taxon>
        <taxon>Diaporthales</taxon>
        <taxon>Diaporthaceae</taxon>
        <taxon>Diaporthe</taxon>
        <taxon>Diaporthe eres species complex</taxon>
    </lineage>
</organism>
<dbReference type="Proteomes" id="UP001430848">
    <property type="component" value="Unassembled WGS sequence"/>
</dbReference>
<name>A0ABR1NR60_DIAER</name>
<evidence type="ECO:0000313" key="2">
    <source>
        <dbReference type="EMBL" id="KAK7712218.1"/>
    </source>
</evidence>
<keyword evidence="1" id="KW-0732">Signal</keyword>
<comment type="caution">
    <text evidence="2">The sequence shown here is derived from an EMBL/GenBank/DDBJ whole genome shotgun (WGS) entry which is preliminary data.</text>
</comment>
<keyword evidence="3" id="KW-1185">Reference proteome</keyword>
<protein>
    <submittedName>
        <fullName evidence="2">Uncharacterized protein</fullName>
    </submittedName>
</protein>
<evidence type="ECO:0000313" key="3">
    <source>
        <dbReference type="Proteomes" id="UP001430848"/>
    </source>
</evidence>
<evidence type="ECO:0000256" key="1">
    <source>
        <dbReference type="SAM" id="SignalP"/>
    </source>
</evidence>
<gene>
    <name evidence="2" type="ORF">SLS63_012456</name>
</gene>
<reference evidence="2 3" key="1">
    <citation type="submission" date="2024-02" db="EMBL/GenBank/DDBJ databases">
        <title>De novo assembly and annotation of 12 fungi associated with fruit tree decline syndrome in Ontario, Canada.</title>
        <authorList>
            <person name="Sulman M."/>
            <person name="Ellouze W."/>
            <person name="Ilyukhin E."/>
        </authorList>
    </citation>
    <scope>NUCLEOTIDE SEQUENCE [LARGE SCALE GENOMIC DNA]</scope>
    <source>
        <strain evidence="2 3">M169</strain>
    </source>
</reference>
<proteinExistence type="predicted"/>